<reference evidence="2" key="1">
    <citation type="journal article" date="2015" name="Nature">
        <title>Complex archaea that bridge the gap between prokaryotes and eukaryotes.</title>
        <authorList>
            <person name="Spang A."/>
            <person name="Saw J.H."/>
            <person name="Jorgensen S.L."/>
            <person name="Zaremba-Niedzwiedzka K."/>
            <person name="Martijn J."/>
            <person name="Lind A.E."/>
            <person name="van Eijk R."/>
            <person name="Schleper C."/>
            <person name="Guy L."/>
            <person name="Ettema T.J."/>
        </authorList>
    </citation>
    <scope>NUCLEOTIDE SEQUENCE</scope>
</reference>
<evidence type="ECO:0008006" key="3">
    <source>
        <dbReference type="Google" id="ProtNLM"/>
    </source>
</evidence>
<dbReference type="EMBL" id="LAZR01000099">
    <property type="protein sequence ID" value="KKN91912.1"/>
    <property type="molecule type" value="Genomic_DNA"/>
</dbReference>
<evidence type="ECO:0000313" key="2">
    <source>
        <dbReference type="EMBL" id="KKN91912.1"/>
    </source>
</evidence>
<name>A0A0F9UWS4_9ZZZZ</name>
<organism evidence="2">
    <name type="scientific">marine sediment metagenome</name>
    <dbReference type="NCBI Taxonomy" id="412755"/>
    <lineage>
        <taxon>unclassified sequences</taxon>
        <taxon>metagenomes</taxon>
        <taxon>ecological metagenomes</taxon>
    </lineage>
</organism>
<sequence length="427" mass="48818">MFKQLLAYRNLLFILVLLNSGVFFLTDDKKAGIPYLRELYLFGVIAAAGALLLVWRRVYQSKAALWIIFVGVVLPVTSALLANLNFGQPLIYGFLEERRSLLWLSFFIALFLLIKTNPTQLQVENYFIYSAIFASVVGFAYYLNIIPDNANVAFQVDEVEWGNNPLRPDRYRIGSGYISIAVYTLLYRLKNDLSMKRLLLVLYFAAYLWLVIQTRGTMVLWTIGALWIFRNRIDSLVKVGGLAAIILVGSFFLVPEFYVEQYEKFNALLFEATEGPGVRDNTISIIMREVRENAYIGLGALSLQWNGGFYNLYNPHFYLSDVGIVGVYHRFGFLTPFIALAFYGFFLRVIRKCKDKGPLLSAFQLSFWFGIFNMILSNAIMFGGDTLGISMACFLYYARAHAAQPVLHQPPNRMAHGPLQYRNYKLE</sequence>
<keyword evidence="1" id="KW-0812">Transmembrane</keyword>
<comment type="caution">
    <text evidence="2">The sequence shown here is derived from an EMBL/GenBank/DDBJ whole genome shotgun (WGS) entry which is preliminary data.</text>
</comment>
<gene>
    <name evidence="2" type="ORF">LCGC14_0213870</name>
</gene>
<evidence type="ECO:0000256" key="1">
    <source>
        <dbReference type="SAM" id="Phobius"/>
    </source>
</evidence>
<keyword evidence="1" id="KW-0472">Membrane</keyword>
<feature type="transmembrane region" description="Helical" evidence="1">
    <location>
        <begin position="98"/>
        <end position="114"/>
    </location>
</feature>
<feature type="transmembrane region" description="Helical" evidence="1">
    <location>
        <begin position="333"/>
        <end position="350"/>
    </location>
</feature>
<feature type="transmembrane region" description="Helical" evidence="1">
    <location>
        <begin position="7"/>
        <end position="26"/>
    </location>
</feature>
<feature type="transmembrane region" description="Helical" evidence="1">
    <location>
        <begin position="235"/>
        <end position="254"/>
    </location>
</feature>
<feature type="transmembrane region" description="Helical" evidence="1">
    <location>
        <begin position="38"/>
        <end position="56"/>
    </location>
</feature>
<feature type="transmembrane region" description="Helical" evidence="1">
    <location>
        <begin position="362"/>
        <end position="382"/>
    </location>
</feature>
<keyword evidence="1" id="KW-1133">Transmembrane helix</keyword>
<proteinExistence type="predicted"/>
<feature type="transmembrane region" description="Helical" evidence="1">
    <location>
        <begin position="201"/>
        <end position="229"/>
    </location>
</feature>
<protein>
    <recommendedName>
        <fullName evidence="3">O-antigen ligase domain-containing protein</fullName>
    </recommendedName>
</protein>
<feature type="transmembrane region" description="Helical" evidence="1">
    <location>
        <begin position="63"/>
        <end position="86"/>
    </location>
</feature>
<dbReference type="AlphaFoldDB" id="A0A0F9UWS4"/>
<feature type="transmembrane region" description="Helical" evidence="1">
    <location>
        <begin position="126"/>
        <end position="143"/>
    </location>
</feature>
<accession>A0A0F9UWS4</accession>